<accession>A0A4R4N2A3</accession>
<comment type="caution">
    <text evidence="1">The sequence shown here is derived from an EMBL/GenBank/DDBJ whole genome shotgun (WGS) entry which is preliminary data.</text>
</comment>
<dbReference type="EMBL" id="SMJZ01000127">
    <property type="protein sequence ID" value="TDC02841.1"/>
    <property type="molecule type" value="Genomic_DNA"/>
</dbReference>
<evidence type="ECO:0008006" key="3">
    <source>
        <dbReference type="Google" id="ProtNLM"/>
    </source>
</evidence>
<dbReference type="AlphaFoldDB" id="A0A4R4N2A3"/>
<dbReference type="Proteomes" id="UP000295157">
    <property type="component" value="Unassembled WGS sequence"/>
</dbReference>
<proteinExistence type="predicted"/>
<dbReference type="OrthoDB" id="3671040at2"/>
<evidence type="ECO:0000313" key="2">
    <source>
        <dbReference type="Proteomes" id="UP000295157"/>
    </source>
</evidence>
<name>A0A4R4N2A3_9ACTN</name>
<reference evidence="1 2" key="1">
    <citation type="submission" date="2019-02" db="EMBL/GenBank/DDBJ databases">
        <title>Draft genome sequences of novel Actinobacteria.</title>
        <authorList>
            <person name="Sahin N."/>
            <person name="Ay H."/>
            <person name="Saygin H."/>
        </authorList>
    </citation>
    <scope>NUCLEOTIDE SEQUENCE [LARGE SCALE GENOMIC DNA]</scope>
    <source>
        <strain evidence="1 2">KC201</strain>
    </source>
</reference>
<dbReference type="RefSeq" id="WP_132336762.1">
    <property type="nucleotide sequence ID" value="NZ_SMJZ01000127.1"/>
</dbReference>
<protein>
    <recommendedName>
        <fullName evidence="3">Nucleotidyltransferase domain-containing protein</fullName>
    </recommendedName>
</protein>
<keyword evidence="2" id="KW-1185">Reference proteome</keyword>
<evidence type="ECO:0000313" key="1">
    <source>
        <dbReference type="EMBL" id="TDC02841.1"/>
    </source>
</evidence>
<gene>
    <name evidence="1" type="ORF">E1267_28390</name>
</gene>
<sequence>MNAERATPGLLDGLLKERCGSSVAELVEDVHLDGDETFFWSGSWVEGFANSRSDLDLYLITSDPGRTSGLPQVTGPGMPAMYMTLTPGRTKVDLTVVPVELLVTLNAFLTAFNGETDYPTAWSDNFREFVHRLSIGVPLANAERFGEIQSSVDFMKFRQYLMRFHQNRADGLFDDAQGLLEEGDVISAYFVARQRVEAAVDMYLAAHGETNTRVDKWRWKKLQRLLTGDTSLAERFLECEALGGTLPGDVSSLTQRCLQFGDEIILQAI</sequence>
<organism evidence="1 2">
    <name type="scientific">Nonomuraea longispora</name>
    <dbReference type="NCBI Taxonomy" id="1848320"/>
    <lineage>
        <taxon>Bacteria</taxon>
        <taxon>Bacillati</taxon>
        <taxon>Actinomycetota</taxon>
        <taxon>Actinomycetes</taxon>
        <taxon>Streptosporangiales</taxon>
        <taxon>Streptosporangiaceae</taxon>
        <taxon>Nonomuraea</taxon>
    </lineage>
</organism>